<feature type="compositionally biased region" description="Polar residues" evidence="3">
    <location>
        <begin position="25"/>
        <end position="36"/>
    </location>
</feature>
<keyword evidence="2" id="KW-0012">Acyltransferase</keyword>
<dbReference type="InterPro" id="IPR000182">
    <property type="entry name" value="GNAT_dom"/>
</dbReference>
<reference evidence="5 6" key="1">
    <citation type="journal article" date="2017" name="Int. J. Parasitol.">
        <title>The genome of the protozoan parasite Cystoisospora suis and a reverse vaccinology approach to identify vaccine candidates.</title>
        <authorList>
            <person name="Palmieri N."/>
            <person name="Shrestha A."/>
            <person name="Ruttkowski B."/>
            <person name="Beck T."/>
            <person name="Vogl C."/>
            <person name="Tomley F."/>
            <person name="Blake D.P."/>
            <person name="Joachim A."/>
        </authorList>
    </citation>
    <scope>NUCLEOTIDE SEQUENCE [LARGE SCALE GENOMIC DNA]</scope>
    <source>
        <strain evidence="5 6">Wien I</strain>
    </source>
</reference>
<dbReference type="GO" id="GO:0007064">
    <property type="term" value="P:mitotic sister chromatid cohesion"/>
    <property type="evidence" value="ECO:0007669"/>
    <property type="project" value="TreeGrafter"/>
</dbReference>
<dbReference type="InterPro" id="IPR016181">
    <property type="entry name" value="Acyl_CoA_acyltransferase"/>
</dbReference>
<dbReference type="PANTHER" id="PTHR42919:SF8">
    <property type="entry name" value="N-ALPHA-ACETYLTRANSFERASE 50"/>
    <property type="match status" value="1"/>
</dbReference>
<dbReference type="AlphaFoldDB" id="A0A2C6LBZ6"/>
<dbReference type="GO" id="GO:0016747">
    <property type="term" value="F:acyltransferase activity, transferring groups other than amino-acyl groups"/>
    <property type="evidence" value="ECO:0007669"/>
    <property type="project" value="InterPro"/>
</dbReference>
<dbReference type="Proteomes" id="UP000221165">
    <property type="component" value="Unassembled WGS sequence"/>
</dbReference>
<evidence type="ECO:0000313" key="5">
    <source>
        <dbReference type="EMBL" id="PHJ24615.1"/>
    </source>
</evidence>
<organism evidence="5 6">
    <name type="scientific">Cystoisospora suis</name>
    <dbReference type="NCBI Taxonomy" id="483139"/>
    <lineage>
        <taxon>Eukaryota</taxon>
        <taxon>Sar</taxon>
        <taxon>Alveolata</taxon>
        <taxon>Apicomplexa</taxon>
        <taxon>Conoidasida</taxon>
        <taxon>Coccidia</taxon>
        <taxon>Eucoccidiorida</taxon>
        <taxon>Eimeriorina</taxon>
        <taxon>Sarcocystidae</taxon>
        <taxon>Cystoisospora</taxon>
    </lineage>
</organism>
<name>A0A2C6LBZ6_9APIC</name>
<dbReference type="RefSeq" id="XP_067926287.1">
    <property type="nucleotide sequence ID" value="XM_068061737.1"/>
</dbReference>
<keyword evidence="6" id="KW-1185">Reference proteome</keyword>
<proteinExistence type="predicted"/>
<evidence type="ECO:0000256" key="1">
    <source>
        <dbReference type="ARBA" id="ARBA00022679"/>
    </source>
</evidence>
<evidence type="ECO:0000256" key="2">
    <source>
        <dbReference type="ARBA" id="ARBA00023315"/>
    </source>
</evidence>
<dbReference type="VEuPathDB" id="ToxoDB:CSUI_001531"/>
<dbReference type="Gene3D" id="3.40.630.30">
    <property type="match status" value="1"/>
</dbReference>
<dbReference type="EMBL" id="MIGC01000613">
    <property type="protein sequence ID" value="PHJ24615.1"/>
    <property type="molecule type" value="Genomic_DNA"/>
</dbReference>
<dbReference type="OrthoDB" id="47374at2759"/>
<feature type="domain" description="N-acetyltransferase" evidence="4">
    <location>
        <begin position="49"/>
        <end position="215"/>
    </location>
</feature>
<gene>
    <name evidence="5" type="ORF">CSUI_001531</name>
</gene>
<dbReference type="SUPFAM" id="SSF55729">
    <property type="entry name" value="Acyl-CoA N-acyltransferases (Nat)"/>
    <property type="match status" value="1"/>
</dbReference>
<dbReference type="Pfam" id="PF00583">
    <property type="entry name" value="Acetyltransf_1"/>
    <property type="match status" value="1"/>
</dbReference>
<evidence type="ECO:0000259" key="4">
    <source>
        <dbReference type="PROSITE" id="PS51186"/>
    </source>
</evidence>
<feature type="compositionally biased region" description="Low complexity" evidence="3">
    <location>
        <begin position="15"/>
        <end position="24"/>
    </location>
</feature>
<feature type="region of interest" description="Disordered" evidence="3">
    <location>
        <begin position="1"/>
        <end position="36"/>
    </location>
</feature>
<keyword evidence="1" id="KW-0808">Transferase</keyword>
<accession>A0A2C6LBZ6</accession>
<protein>
    <submittedName>
        <fullName evidence="5">Gnat family protein</fullName>
    </submittedName>
</protein>
<dbReference type="GO" id="GO:0031415">
    <property type="term" value="C:NatA complex"/>
    <property type="evidence" value="ECO:0007669"/>
    <property type="project" value="TreeGrafter"/>
</dbReference>
<evidence type="ECO:0000313" key="6">
    <source>
        <dbReference type="Proteomes" id="UP000221165"/>
    </source>
</evidence>
<dbReference type="InterPro" id="IPR051556">
    <property type="entry name" value="N-term/lysine_N-AcTrnsfr"/>
</dbReference>
<dbReference type="GeneID" id="94424948"/>
<comment type="caution">
    <text evidence="5">The sequence shown here is derived from an EMBL/GenBank/DDBJ whole genome shotgun (WGS) entry which is preliminary data.</text>
</comment>
<dbReference type="CDD" id="cd04301">
    <property type="entry name" value="NAT_SF"/>
    <property type="match status" value="1"/>
</dbReference>
<feature type="compositionally biased region" description="Basic and acidic residues" evidence="3">
    <location>
        <begin position="1"/>
        <end position="13"/>
    </location>
</feature>
<sequence>MGKLAHEEKKGGEEASSPASQSAQKTSETTNNEVVLSTSKKFPDPPACFGLGQLTRHNVMQIKQLHKATLPVGYGDQLYEHLPRHSHFSRLAYLGDIMVGAICCRVEAPVPAQGENEVKNQKKKHRLYIMTLSVLKPYRRYGVASRLLSYILSRASEGPQPGGIELSDCYMHVWTSNPYAVEFYEKRGFVNEGIEEDYYTDITPTSAYILRTPLPWAYADPKLARSTASDDYDVTLHNLVPSASPAVPEN</sequence>
<dbReference type="PROSITE" id="PS51186">
    <property type="entry name" value="GNAT"/>
    <property type="match status" value="1"/>
</dbReference>
<dbReference type="PANTHER" id="PTHR42919">
    <property type="entry name" value="N-ALPHA-ACETYLTRANSFERASE"/>
    <property type="match status" value="1"/>
</dbReference>
<evidence type="ECO:0000256" key="3">
    <source>
        <dbReference type="SAM" id="MobiDB-lite"/>
    </source>
</evidence>